<keyword evidence="5" id="KW-1185">Reference proteome</keyword>
<evidence type="ECO:0000313" key="5">
    <source>
        <dbReference type="Proteomes" id="UP000015102"/>
    </source>
</evidence>
<evidence type="ECO:0000256" key="1">
    <source>
        <dbReference type="ARBA" id="ARBA00005771"/>
    </source>
</evidence>
<dbReference type="OMA" id="HEENILF"/>
<evidence type="ECO:0000313" key="4">
    <source>
        <dbReference type="EnsemblMetazoa" id="MESCA005024-PA"/>
    </source>
</evidence>
<dbReference type="InterPro" id="IPR027417">
    <property type="entry name" value="P-loop_NTPase"/>
</dbReference>
<accession>T1GN80</accession>
<dbReference type="InterPro" id="IPR000863">
    <property type="entry name" value="Sulfotransferase_dom"/>
</dbReference>
<dbReference type="PANTHER" id="PTHR11783">
    <property type="entry name" value="SULFOTRANSFERASE SULT"/>
    <property type="match status" value="1"/>
</dbReference>
<reference evidence="4" key="2">
    <citation type="submission" date="2015-06" db="UniProtKB">
        <authorList>
            <consortium name="EnsemblMetazoa"/>
        </authorList>
    </citation>
    <scope>IDENTIFICATION</scope>
</reference>
<proteinExistence type="inferred from homology"/>
<dbReference type="HOGENOM" id="CLU_027239_1_1_1"/>
<organism evidence="4 5">
    <name type="scientific">Megaselia scalaris</name>
    <name type="common">Humpbacked fly</name>
    <name type="synonym">Phora scalaris</name>
    <dbReference type="NCBI Taxonomy" id="36166"/>
    <lineage>
        <taxon>Eukaryota</taxon>
        <taxon>Metazoa</taxon>
        <taxon>Ecdysozoa</taxon>
        <taxon>Arthropoda</taxon>
        <taxon>Hexapoda</taxon>
        <taxon>Insecta</taxon>
        <taxon>Pterygota</taxon>
        <taxon>Neoptera</taxon>
        <taxon>Endopterygota</taxon>
        <taxon>Diptera</taxon>
        <taxon>Brachycera</taxon>
        <taxon>Muscomorpha</taxon>
        <taxon>Platypezoidea</taxon>
        <taxon>Phoridae</taxon>
        <taxon>Megaseliini</taxon>
        <taxon>Megaselia</taxon>
    </lineage>
</organism>
<dbReference type="AlphaFoldDB" id="T1GN80"/>
<comment type="similarity">
    <text evidence="1">Belongs to the sulfotransferase 1 family.</text>
</comment>
<name>T1GN80_MEGSC</name>
<evidence type="ECO:0000256" key="2">
    <source>
        <dbReference type="ARBA" id="ARBA00022679"/>
    </source>
</evidence>
<dbReference type="STRING" id="36166.T1GN80"/>
<sequence length="194" mass="23262">MLPYEIWTKKPKIIYITRNVKDSILSRYHMYKGFNYWKGDMKPFLDAFMNDDLAYLPYWPHILEFWQIREQPNVYFTSYENLKKDLKGSLRKICKFLERPFTEELLDKAVFHLSFENMKNSKGHQEGEEMIKQFRKAVGLENNDFEFLRKGKVGSFKEELPEGYAEKLDEWSAGFLEKAGLTMDDILNYEKEGY</sequence>
<keyword evidence="2" id="KW-0808">Transferase</keyword>
<dbReference type="Pfam" id="PF00685">
    <property type="entry name" value="Sulfotransfer_1"/>
    <property type="match status" value="1"/>
</dbReference>
<feature type="domain" description="Sulfotransferase" evidence="3">
    <location>
        <begin position="1"/>
        <end position="173"/>
    </location>
</feature>
<evidence type="ECO:0000259" key="3">
    <source>
        <dbReference type="Pfam" id="PF00685"/>
    </source>
</evidence>
<dbReference type="GO" id="GO:0008146">
    <property type="term" value="F:sulfotransferase activity"/>
    <property type="evidence" value="ECO:0007669"/>
    <property type="project" value="InterPro"/>
</dbReference>
<dbReference type="EMBL" id="CAQQ02025432">
    <property type="status" value="NOT_ANNOTATED_CDS"/>
    <property type="molecule type" value="Genomic_DNA"/>
</dbReference>
<dbReference type="Proteomes" id="UP000015102">
    <property type="component" value="Unassembled WGS sequence"/>
</dbReference>
<dbReference type="EnsemblMetazoa" id="MESCA005024-RA">
    <property type="protein sequence ID" value="MESCA005024-PA"/>
    <property type="gene ID" value="MESCA005024"/>
</dbReference>
<protein>
    <recommendedName>
        <fullName evidence="3">Sulfotransferase domain-containing protein</fullName>
    </recommendedName>
</protein>
<dbReference type="SUPFAM" id="SSF52540">
    <property type="entry name" value="P-loop containing nucleoside triphosphate hydrolases"/>
    <property type="match status" value="1"/>
</dbReference>
<dbReference type="Gene3D" id="3.40.50.300">
    <property type="entry name" value="P-loop containing nucleotide triphosphate hydrolases"/>
    <property type="match status" value="1"/>
</dbReference>
<reference evidence="5" key="1">
    <citation type="submission" date="2013-02" db="EMBL/GenBank/DDBJ databases">
        <authorList>
            <person name="Hughes D."/>
        </authorList>
    </citation>
    <scope>NUCLEOTIDE SEQUENCE</scope>
    <source>
        <strain>Durham</strain>
        <strain evidence="5">NC isolate 2 -- Noor lab</strain>
    </source>
</reference>